<dbReference type="Gene3D" id="3.30.420.10">
    <property type="entry name" value="Ribonuclease H-like superfamily/Ribonuclease H"/>
    <property type="match status" value="1"/>
</dbReference>
<name>A0A6A4G354_9STRA</name>
<dbReference type="EMBL" id="QXFT01000267">
    <property type="protein sequence ID" value="KAE9348985.1"/>
    <property type="molecule type" value="Genomic_DNA"/>
</dbReference>
<keyword evidence="4" id="KW-1185">Reference proteome</keyword>
<dbReference type="PANTHER" id="PTHR11439:SF483">
    <property type="entry name" value="PEPTIDE SYNTHASE GLIP-LIKE, PUTATIVE (AFU_ORTHOLOGUE AFUA_3G12920)-RELATED"/>
    <property type="match status" value="1"/>
</dbReference>
<dbReference type="Pfam" id="PF07727">
    <property type="entry name" value="RVT_2"/>
    <property type="match status" value="1"/>
</dbReference>
<feature type="compositionally biased region" description="Polar residues" evidence="1">
    <location>
        <begin position="419"/>
        <end position="440"/>
    </location>
</feature>
<dbReference type="InterPro" id="IPR036397">
    <property type="entry name" value="RNaseH_sf"/>
</dbReference>
<dbReference type="SUPFAM" id="SSF53098">
    <property type="entry name" value="Ribonuclease H-like"/>
    <property type="match status" value="1"/>
</dbReference>
<evidence type="ECO:0000313" key="4">
    <source>
        <dbReference type="Proteomes" id="UP000434957"/>
    </source>
</evidence>
<dbReference type="CDD" id="cd09272">
    <property type="entry name" value="RNase_HI_RT_Ty1"/>
    <property type="match status" value="1"/>
</dbReference>
<evidence type="ECO:0000259" key="2">
    <source>
        <dbReference type="PROSITE" id="PS50994"/>
    </source>
</evidence>
<dbReference type="InterPro" id="IPR057670">
    <property type="entry name" value="SH3_retrovirus"/>
</dbReference>
<sequence length="1022" mass="115705">MEQHDQLQLILQLQSELSELKKQLATRAPRAPSTSDTSMETAPPSPKKPKIKDVRCSNFKGNEVYPGLGAGFENFIHEFEHAIRTEELVNGSTWTDDLKASVIVNFLEGKASRYYHKKNLEWQRRHSGGSMPYSDVKRAMRAEFGCKLSQLELSTKMQCNKREGDTWHDYLEYLNFIESLMEGDQTKMVMEVFGNNACPELAPTLLSSVPDDAPDYVVETDRMKRLLYKLRGDGRKCAKQCSSFLRNRGILHQETEAGMSSSNGKAERFHRTAMDSARAMLWASALPQRFWGDAVLYASYIRNYLPTRANADHASPIEALSGKRPSVSHILKFGSKCTSHIAHATKRSVKKRAEKGVVIGIDLNKKAYRVLIPRTKRVISTTHIQNIDRLDSRAVGRYMDAVDTDNTDTVEEADKQQHEINTPSDDNGDGAQTGSPAEQHQLTHRAIQRIFGLNRGARALPRDDFRLPQSFLEEFATPASVLLTIVLKEGTAFAVLLERDGIKEPVTVEEAMSSPYWREWWQAIEEELRAISKNATWEVVDIPTDGNVISAKWVFKLKFDNKGELERFKARLVGRGFTQKFGIDFAETFAPVLKIASLRFIVALASLWHAVIRQGDVPNAYLRADLDRPIYMRAPTGLQIPKGKCLLLRKSLYGLKQSGKLWNDTIHRYLLELGFSRSQLDPCLYFRWHEDKLTVLGLYVDDVVVVSQRESDSDWTMRKLADQFQIKDLGPAKKCLGINIEQSDRGIYLHQTANIDGLLTKCGMENGRPVTTPMESTRDLHGEDSEPFYDTSIMRETIGSLLWISNCTRPDITMPVNYLARFVSTPTSTHWTAVKRILRYLRGSRELKLHFPRPQAPRHTIEAAIFSDADWAGGKDAKSTSGGLLTINAMPISWYSKKQSTVALSTAEAEYIAGATTVQVCLWVKQLLTELQLHGKDDNIDLYVDNQSAIKNMENDVTTSCMKHINIKFHFIRDAIRKKEVKVTYCPTTEMKADIFTKPLGTTLHGRNMAMLKLIHPHKEKS</sequence>
<accession>A0A6A4G354</accession>
<reference evidence="3 4" key="1">
    <citation type="submission" date="2018-08" db="EMBL/GenBank/DDBJ databases">
        <title>Genomic investigation of the strawberry pathogen Phytophthora fragariae indicates pathogenicity is determined by transcriptional variation in three key races.</title>
        <authorList>
            <person name="Adams T.M."/>
            <person name="Armitage A.D."/>
            <person name="Sobczyk M.K."/>
            <person name="Bates H.J."/>
            <person name="Dunwell J.M."/>
            <person name="Nellist C.F."/>
            <person name="Harrison R.J."/>
        </authorList>
    </citation>
    <scope>NUCLEOTIDE SEQUENCE [LARGE SCALE GENOMIC DNA]</scope>
    <source>
        <strain evidence="3 4">SCRP333</strain>
    </source>
</reference>
<dbReference type="InterPro" id="IPR043502">
    <property type="entry name" value="DNA/RNA_pol_sf"/>
</dbReference>
<protein>
    <submittedName>
        <fullName evidence="3">Retrovirus-related Pol polyprotein from transposon TNT 1-94</fullName>
    </submittedName>
</protein>
<proteinExistence type="predicted"/>
<dbReference type="Pfam" id="PF25597">
    <property type="entry name" value="SH3_retrovirus"/>
    <property type="match status" value="1"/>
</dbReference>
<feature type="region of interest" description="Disordered" evidence="1">
    <location>
        <begin position="22"/>
        <end position="53"/>
    </location>
</feature>
<organism evidence="3 4">
    <name type="scientific">Phytophthora rubi</name>
    <dbReference type="NCBI Taxonomy" id="129364"/>
    <lineage>
        <taxon>Eukaryota</taxon>
        <taxon>Sar</taxon>
        <taxon>Stramenopiles</taxon>
        <taxon>Oomycota</taxon>
        <taxon>Peronosporomycetes</taxon>
        <taxon>Peronosporales</taxon>
        <taxon>Peronosporaceae</taxon>
        <taxon>Phytophthora</taxon>
    </lineage>
</organism>
<dbReference type="PANTHER" id="PTHR11439">
    <property type="entry name" value="GAG-POL-RELATED RETROTRANSPOSON"/>
    <property type="match status" value="1"/>
</dbReference>
<dbReference type="SUPFAM" id="SSF56672">
    <property type="entry name" value="DNA/RNA polymerases"/>
    <property type="match status" value="1"/>
</dbReference>
<evidence type="ECO:0000256" key="1">
    <source>
        <dbReference type="SAM" id="MobiDB-lite"/>
    </source>
</evidence>
<dbReference type="InterPro" id="IPR012337">
    <property type="entry name" value="RNaseH-like_sf"/>
</dbReference>
<feature type="domain" description="Integrase catalytic" evidence="2">
    <location>
        <begin position="217"/>
        <end position="324"/>
    </location>
</feature>
<dbReference type="GO" id="GO:0003676">
    <property type="term" value="F:nucleic acid binding"/>
    <property type="evidence" value="ECO:0007669"/>
    <property type="project" value="InterPro"/>
</dbReference>
<comment type="caution">
    <text evidence="3">The sequence shown here is derived from an EMBL/GenBank/DDBJ whole genome shotgun (WGS) entry which is preliminary data.</text>
</comment>
<dbReference type="PROSITE" id="PS50994">
    <property type="entry name" value="INTEGRASE"/>
    <property type="match status" value="1"/>
</dbReference>
<evidence type="ECO:0000313" key="3">
    <source>
        <dbReference type="EMBL" id="KAE9348985.1"/>
    </source>
</evidence>
<dbReference type="InterPro" id="IPR013103">
    <property type="entry name" value="RVT_2"/>
</dbReference>
<gene>
    <name evidence="3" type="ORF">PR003_g6123</name>
</gene>
<dbReference type="InterPro" id="IPR001584">
    <property type="entry name" value="Integrase_cat-core"/>
</dbReference>
<dbReference type="GO" id="GO:0015074">
    <property type="term" value="P:DNA integration"/>
    <property type="evidence" value="ECO:0007669"/>
    <property type="project" value="InterPro"/>
</dbReference>
<dbReference type="AlphaFoldDB" id="A0A6A4G354"/>
<feature type="region of interest" description="Disordered" evidence="1">
    <location>
        <begin position="411"/>
        <end position="440"/>
    </location>
</feature>
<dbReference type="Proteomes" id="UP000434957">
    <property type="component" value="Unassembled WGS sequence"/>
</dbReference>